<evidence type="ECO:0000313" key="1">
    <source>
        <dbReference type="EMBL" id="KAL3400367.1"/>
    </source>
</evidence>
<proteinExistence type="predicted"/>
<dbReference type="SUPFAM" id="SSF48403">
    <property type="entry name" value="Ankyrin repeat"/>
    <property type="match status" value="1"/>
</dbReference>
<dbReference type="Proteomes" id="UP001627154">
    <property type="component" value="Unassembled WGS sequence"/>
</dbReference>
<accession>A0ABD2X4Q6</accession>
<dbReference type="Gene3D" id="1.25.40.20">
    <property type="entry name" value="Ankyrin repeat-containing domain"/>
    <property type="match status" value="1"/>
</dbReference>
<comment type="caution">
    <text evidence="1">The sequence shown here is derived from an EMBL/GenBank/DDBJ whole genome shotgun (WGS) entry which is preliminary data.</text>
</comment>
<gene>
    <name evidence="1" type="ORF">TKK_006234</name>
</gene>
<keyword evidence="2" id="KW-1185">Reference proteome</keyword>
<protein>
    <submittedName>
        <fullName evidence="1">Uncharacterized protein</fullName>
    </submittedName>
</protein>
<sequence length="85" mass="9495">MDHERSTPLHALARPCLCENASAYIFCSHRKPADEIVAALVKKEANVETRHRRGDTPLQVAVACFDGLSGDKMFVPNFTWTQLPN</sequence>
<dbReference type="AlphaFoldDB" id="A0ABD2X4Q6"/>
<reference evidence="1 2" key="1">
    <citation type="journal article" date="2024" name="bioRxiv">
        <title>A reference genome for Trichogramma kaykai: A tiny desert-dwelling parasitoid wasp with competing sex-ratio distorters.</title>
        <authorList>
            <person name="Culotta J."/>
            <person name="Lindsey A.R."/>
        </authorList>
    </citation>
    <scope>NUCLEOTIDE SEQUENCE [LARGE SCALE GENOMIC DNA]</scope>
    <source>
        <strain evidence="1 2">KSX58</strain>
    </source>
</reference>
<dbReference type="EMBL" id="JBJJXI010000051">
    <property type="protein sequence ID" value="KAL3400367.1"/>
    <property type="molecule type" value="Genomic_DNA"/>
</dbReference>
<evidence type="ECO:0000313" key="2">
    <source>
        <dbReference type="Proteomes" id="UP001627154"/>
    </source>
</evidence>
<name>A0ABD2X4Q6_9HYME</name>
<organism evidence="1 2">
    <name type="scientific">Trichogramma kaykai</name>
    <dbReference type="NCBI Taxonomy" id="54128"/>
    <lineage>
        <taxon>Eukaryota</taxon>
        <taxon>Metazoa</taxon>
        <taxon>Ecdysozoa</taxon>
        <taxon>Arthropoda</taxon>
        <taxon>Hexapoda</taxon>
        <taxon>Insecta</taxon>
        <taxon>Pterygota</taxon>
        <taxon>Neoptera</taxon>
        <taxon>Endopterygota</taxon>
        <taxon>Hymenoptera</taxon>
        <taxon>Apocrita</taxon>
        <taxon>Proctotrupomorpha</taxon>
        <taxon>Chalcidoidea</taxon>
        <taxon>Trichogrammatidae</taxon>
        <taxon>Trichogramma</taxon>
    </lineage>
</organism>
<dbReference type="InterPro" id="IPR036770">
    <property type="entry name" value="Ankyrin_rpt-contain_sf"/>
</dbReference>